<feature type="region of interest" description="Disordered" evidence="4">
    <location>
        <begin position="270"/>
        <end position="367"/>
    </location>
</feature>
<dbReference type="CDD" id="cd21504">
    <property type="entry name" value="PPP2R3A_B-like"/>
    <property type="match status" value="1"/>
</dbReference>
<dbReference type="PROSITE" id="PS00018">
    <property type="entry name" value="EF_HAND_1"/>
    <property type="match status" value="1"/>
</dbReference>
<evidence type="ECO:0000256" key="4">
    <source>
        <dbReference type="SAM" id="MobiDB-lite"/>
    </source>
</evidence>
<keyword evidence="2" id="KW-0106">Calcium</keyword>
<dbReference type="PROSITE" id="PS50222">
    <property type="entry name" value="EF_HAND_2"/>
    <property type="match status" value="1"/>
</dbReference>
<dbReference type="InterPro" id="IPR018247">
    <property type="entry name" value="EF_Hand_1_Ca_BS"/>
</dbReference>
<dbReference type="FunCoup" id="A0A7R8V5G7">
    <property type="interactions" value="54"/>
</dbReference>
<dbReference type="Gene3D" id="1.10.238.230">
    <property type="match status" value="1"/>
</dbReference>
<feature type="compositionally biased region" description="Low complexity" evidence="4">
    <location>
        <begin position="13"/>
        <end position="39"/>
    </location>
</feature>
<feature type="compositionally biased region" description="Low complexity" evidence="4">
    <location>
        <begin position="222"/>
        <end position="248"/>
    </location>
</feature>
<feature type="compositionally biased region" description="Low complexity" evidence="4">
    <location>
        <begin position="338"/>
        <end position="351"/>
    </location>
</feature>
<dbReference type="GO" id="GO:0019888">
    <property type="term" value="F:protein phosphatase regulator activity"/>
    <property type="evidence" value="ECO:0007669"/>
    <property type="project" value="TreeGrafter"/>
</dbReference>
<dbReference type="InterPro" id="IPR002048">
    <property type="entry name" value="EF_hand_dom"/>
</dbReference>
<keyword evidence="1" id="KW-0479">Metal-binding</keyword>
<feature type="compositionally biased region" description="Polar residues" evidence="4">
    <location>
        <begin position="194"/>
        <end position="205"/>
    </location>
</feature>
<dbReference type="SUPFAM" id="SSF47473">
    <property type="entry name" value="EF-hand"/>
    <property type="match status" value="2"/>
</dbReference>
<dbReference type="Pfam" id="PF17958">
    <property type="entry name" value="EF-hand_13"/>
    <property type="match status" value="1"/>
</dbReference>
<feature type="region of interest" description="Disordered" evidence="4">
    <location>
        <begin position="1"/>
        <end position="39"/>
    </location>
</feature>
<dbReference type="Proteomes" id="UP000594454">
    <property type="component" value="Chromosome 6"/>
</dbReference>
<evidence type="ECO:0000313" key="6">
    <source>
        <dbReference type="EMBL" id="CAD7092467.1"/>
    </source>
</evidence>
<dbReference type="InterPro" id="IPR041534">
    <property type="entry name" value="EF-hand_13"/>
</dbReference>
<gene>
    <name evidence="6" type="ORF">HERILL_LOCUS14825</name>
</gene>
<feature type="compositionally biased region" description="Low complexity" evidence="4">
    <location>
        <begin position="275"/>
        <end position="297"/>
    </location>
</feature>
<dbReference type="AlphaFoldDB" id="A0A7R8V5G7"/>
<feature type="region of interest" description="Disordered" evidence="4">
    <location>
        <begin position="194"/>
        <end position="258"/>
    </location>
</feature>
<dbReference type="Pfam" id="PF13499">
    <property type="entry name" value="EF-hand_7"/>
    <property type="match status" value="1"/>
</dbReference>
<name>A0A7R8V5G7_HERIL</name>
<dbReference type="PANTHER" id="PTHR14095:SF0">
    <property type="entry name" value="MIP22305P"/>
    <property type="match status" value="1"/>
</dbReference>
<feature type="compositionally biased region" description="Polar residues" evidence="4">
    <location>
        <begin position="568"/>
        <end position="579"/>
    </location>
</feature>
<dbReference type="OrthoDB" id="5586at2759"/>
<protein>
    <recommendedName>
        <fullName evidence="5">EF-hand domain-containing protein</fullName>
    </recommendedName>
</protein>
<dbReference type="PANTHER" id="PTHR14095">
    <property type="entry name" value="PHOSPHATASE 2A REGULATORY SUBUNIT-RELATED"/>
    <property type="match status" value="1"/>
</dbReference>
<evidence type="ECO:0000259" key="5">
    <source>
        <dbReference type="PROSITE" id="PS50222"/>
    </source>
</evidence>
<sequence>MATTAKQQQVRGSSSSSSSSTSTKTSTTKSIKSPSGTTTIIHRSTSIDQSTNFIETEEDIASIAKQISDHAEAIYQTWKARGLAPTEILNCHTVASEAFGKALNSSARNNLDVGFLAQSPDMSNNNLEKLVNSFVNEDKARQQAARKTTTGGTTSLSSGTIKDALRKFEGSTSPAGYVKPNFLVRNAPAATTKPNYQKMTINSSGPIGEPSGTPTKIASPLTTTSRSSATGASPSLFSSSAASLPSTSPDTNTNQLSKSVPDVLIDTIGAGKQLPKTSETKTNSKSSSLTSVLPSVTAAATPSPTSSGLDSRSASQSGAVDVIDSPPSIISTKGLNNSANSISVSPLSSSSRKPQTPAKPANLINHQPSWPLKNRLALGASGAGTASATTIGSSGASGGNGSLGASAGVSGGAIIKNGGVNKTTNSGDDYNNTIKTIKQIDHLGKGSPPSSADLLDEVSREEERLINALKTGIVLNNHDHNLAHHAIQSHHHNKLPEVITSTLNDKKTALSSLVSISDRNISSKNNWNRPDVSTASLIGSVKFSQSGSTVASINSTISPTTTTSPTIVAQQSSLSPTNIQRPNLTSWNNDATKQQQQPTAITITTTTASSPALPNQQSQLLISQFKTTETMSPAPTPAKMKLRPKNDAVPHPEAKQNIRPFLTRGSVAERVLMFEKCPDVKAPLRNINRDASKSATKPLVKPAQQTHTTLQRHIRSSSKNVYIPRFHFPHGKPLPTIATETMVQRLKSAFDSSPGNQVTKEDFHQILKICGLPFYWRMPLMACTQHQTSGHVDGYRFIDFWKQMSVYCHDTASRFVHILSRGQRSRPYILHEDLISLVQDVVDTHPGLAFLKEAQEFHSRYVHTVIARIFYSVNRSWSGKITVPELRRSNLLQVIQLLEEEEDINQIMAYFSYEHFYVIYCKFWELDRDHDLYIDQNDLARHNDHALSTRIIERIFSGCVTRGGKTRVAGPTGPKMSYTDFVWFLLSEEDKTNPTAIEYWFRCMDLDGDGIISMYELEYFYEEQQQRMESIGIETLPFEDCLCQMLDMIKPVRPGCITLGDLKRCRMTPIFFDTFFNLEKYLEHEQRDPFAAQRDNDDMSDWDRYAAQEYELLVAEEGGDTQGSYDEDDDYESNIDILESQLDDMSNMINEW</sequence>
<dbReference type="EMBL" id="LR899014">
    <property type="protein sequence ID" value="CAD7092467.1"/>
    <property type="molecule type" value="Genomic_DNA"/>
</dbReference>
<dbReference type="GO" id="GO:0000159">
    <property type="term" value="C:protein phosphatase type 2A complex"/>
    <property type="evidence" value="ECO:0007669"/>
    <property type="project" value="TreeGrafter"/>
</dbReference>
<dbReference type="Gene3D" id="1.10.238.10">
    <property type="entry name" value="EF-hand"/>
    <property type="match status" value="1"/>
</dbReference>
<evidence type="ECO:0000256" key="1">
    <source>
        <dbReference type="ARBA" id="ARBA00022723"/>
    </source>
</evidence>
<feature type="region of interest" description="Disordered" evidence="4">
    <location>
        <begin position="630"/>
        <end position="652"/>
    </location>
</feature>
<feature type="compositionally biased region" description="Polar residues" evidence="4">
    <location>
        <begin position="1"/>
        <end position="12"/>
    </location>
</feature>
<accession>A0A7R8V5G7</accession>
<comment type="function">
    <text evidence="3">The B regulatory subunit might modulate substrate selectivity and catalytic activity, and might also direct the localization of the catalytic enzyme to a particular subcellular compartment.</text>
</comment>
<feature type="domain" description="EF-hand" evidence="5">
    <location>
        <begin position="992"/>
        <end position="1027"/>
    </location>
</feature>
<feature type="compositionally biased region" description="Polar residues" evidence="4">
    <location>
        <begin position="328"/>
        <end position="337"/>
    </location>
</feature>
<feature type="compositionally biased region" description="Polar residues" evidence="4">
    <location>
        <begin position="249"/>
        <end position="258"/>
    </location>
</feature>
<dbReference type="InterPro" id="IPR048855">
    <property type="entry name" value="P2R3A_B_D_EF-hand"/>
</dbReference>
<proteinExistence type="predicted"/>
<feature type="compositionally biased region" description="Polar residues" evidence="4">
    <location>
        <begin position="298"/>
        <end position="318"/>
    </location>
</feature>
<dbReference type="GO" id="GO:0005509">
    <property type="term" value="F:calcium ion binding"/>
    <property type="evidence" value="ECO:0007669"/>
    <property type="project" value="InterPro"/>
</dbReference>
<dbReference type="InParanoid" id="A0A7R8V5G7"/>
<dbReference type="FunFam" id="1.10.238.220:FF:000001">
    <property type="entry name" value="Serine/threonine-protein phosphatase 2A regulatory subunit B'' subunit alpha"/>
    <property type="match status" value="1"/>
</dbReference>
<reference evidence="6 7" key="1">
    <citation type="submission" date="2020-11" db="EMBL/GenBank/DDBJ databases">
        <authorList>
            <person name="Wallbank WR R."/>
            <person name="Pardo Diaz C."/>
            <person name="Kozak K."/>
            <person name="Martin S."/>
            <person name="Jiggins C."/>
            <person name="Moest M."/>
            <person name="Warren A I."/>
            <person name="Generalovic N T."/>
            <person name="Byers J.R.P. K."/>
            <person name="Montejo-Kovacevich G."/>
            <person name="Yen C E."/>
        </authorList>
    </citation>
    <scope>NUCLEOTIDE SEQUENCE [LARGE SCALE GENOMIC DNA]</scope>
</reference>
<dbReference type="InterPro" id="IPR011992">
    <property type="entry name" value="EF-hand-dom_pair"/>
</dbReference>
<dbReference type="Pfam" id="PF21161">
    <property type="entry name" value="P2R3B_EF-hand"/>
    <property type="match status" value="1"/>
</dbReference>
<feature type="region of interest" description="Disordered" evidence="4">
    <location>
        <begin position="559"/>
        <end position="579"/>
    </location>
</feature>
<dbReference type="FunFam" id="1.10.238.10:FF:000628">
    <property type="entry name" value="Serine/threonine-protein phosphatase 2A regulatory subunit B'' subunit beta"/>
    <property type="match status" value="1"/>
</dbReference>
<evidence type="ECO:0000313" key="7">
    <source>
        <dbReference type="Proteomes" id="UP000594454"/>
    </source>
</evidence>
<evidence type="ECO:0000256" key="3">
    <source>
        <dbReference type="ARBA" id="ARBA00093310"/>
    </source>
</evidence>
<dbReference type="FunFam" id="1.10.238.230:FF:000001">
    <property type="entry name" value="Serine/threonine-protein phosphatase 2A regulatory subunit B'' subunit beta"/>
    <property type="match status" value="1"/>
</dbReference>
<evidence type="ECO:0000256" key="2">
    <source>
        <dbReference type="ARBA" id="ARBA00022837"/>
    </source>
</evidence>
<keyword evidence="7" id="KW-1185">Reference proteome</keyword>
<organism evidence="6 7">
    <name type="scientific">Hermetia illucens</name>
    <name type="common">Black soldier fly</name>
    <dbReference type="NCBI Taxonomy" id="343691"/>
    <lineage>
        <taxon>Eukaryota</taxon>
        <taxon>Metazoa</taxon>
        <taxon>Ecdysozoa</taxon>
        <taxon>Arthropoda</taxon>
        <taxon>Hexapoda</taxon>
        <taxon>Insecta</taxon>
        <taxon>Pterygota</taxon>
        <taxon>Neoptera</taxon>
        <taxon>Endopterygota</taxon>
        <taxon>Diptera</taxon>
        <taxon>Brachycera</taxon>
        <taxon>Stratiomyomorpha</taxon>
        <taxon>Stratiomyidae</taxon>
        <taxon>Hermetiinae</taxon>
        <taxon>Hermetia</taxon>
    </lineage>
</organism>
<dbReference type="Gene3D" id="1.10.238.220">
    <property type="match status" value="1"/>
</dbReference>